<evidence type="ECO:0000313" key="2">
    <source>
        <dbReference type="EMBL" id="SFP95784.1"/>
    </source>
</evidence>
<dbReference type="STRING" id="937334.SAMN05444406_10776"/>
<dbReference type="InterPro" id="IPR016181">
    <property type="entry name" value="Acyl_CoA_acyltransferase"/>
</dbReference>
<dbReference type="AlphaFoldDB" id="A0A1I5UKJ8"/>
<dbReference type="Proteomes" id="UP000198577">
    <property type="component" value="Unassembled WGS sequence"/>
</dbReference>
<protein>
    <submittedName>
        <fullName evidence="2">Predicted N-acetyltransferase YhbS</fullName>
    </submittedName>
</protein>
<feature type="domain" description="N-acetyltransferase" evidence="1">
    <location>
        <begin position="2"/>
        <end position="160"/>
    </location>
</feature>
<dbReference type="Pfam" id="PF13527">
    <property type="entry name" value="Acetyltransf_9"/>
    <property type="match status" value="1"/>
</dbReference>
<evidence type="ECO:0000313" key="3">
    <source>
        <dbReference type="Proteomes" id="UP000198577"/>
    </source>
</evidence>
<dbReference type="InterPro" id="IPR000182">
    <property type="entry name" value="GNAT_dom"/>
</dbReference>
<name>A0A1I5UKJ8_9FIRM</name>
<sequence>MVDFRPARPEDVEQILELVNYVFRTSSGLEPTMGRQFPTFICVENAPNLYVAVDDGRIVAHIGIKKNTAVVYGHKVSMANMGAVCTHPDYQGRGIGTRLLHEVFRSLGEEGIGLVSISGTRGLYKRNSCVEIGEAFTFVLEKGKFSCENFEGIRYHISEDADRADVLFDIYKREPVRYQRTKREFPMLLEAVPMVHPPVPALTAAVAFAEENVGLAYLIGYERKPGAFKVVEYAGERMVVVWLIDKLLHDREMEQVILEVPAYDRGLVSILNSAGLNGVSSYYPGTTLRIVNKESLWKEIYPIIEEAWDEGVLPSSLAELPNRVVDDAAKLAEFLFTGFNRPSYGQPWDQVFPLPLPWPNGLNYI</sequence>
<proteinExistence type="predicted"/>
<keyword evidence="3" id="KW-1185">Reference proteome</keyword>
<dbReference type="SUPFAM" id="SSF55729">
    <property type="entry name" value="Acyl-CoA N-acyltransferases (Nat)"/>
    <property type="match status" value="1"/>
</dbReference>
<dbReference type="OrthoDB" id="5291446at2"/>
<organism evidence="2 3">
    <name type="scientific">Caldicoprobacter faecalis</name>
    <dbReference type="NCBI Taxonomy" id="937334"/>
    <lineage>
        <taxon>Bacteria</taxon>
        <taxon>Bacillati</taxon>
        <taxon>Bacillota</taxon>
        <taxon>Clostridia</taxon>
        <taxon>Caldicoprobacterales</taxon>
        <taxon>Caldicoprobacteraceae</taxon>
        <taxon>Caldicoprobacter</taxon>
    </lineage>
</organism>
<dbReference type="EMBL" id="FOXR01000007">
    <property type="protein sequence ID" value="SFP95784.1"/>
    <property type="molecule type" value="Genomic_DNA"/>
</dbReference>
<dbReference type="CDD" id="cd04301">
    <property type="entry name" value="NAT_SF"/>
    <property type="match status" value="1"/>
</dbReference>
<dbReference type="Gene3D" id="3.40.630.30">
    <property type="match status" value="1"/>
</dbReference>
<accession>A0A1I5UKJ8</accession>
<dbReference type="RefSeq" id="WP_092282152.1">
    <property type="nucleotide sequence ID" value="NZ_FOXR01000007.1"/>
</dbReference>
<gene>
    <name evidence="2" type="ORF">SAMN05444406_10776</name>
</gene>
<dbReference type="GO" id="GO:0016747">
    <property type="term" value="F:acyltransferase activity, transferring groups other than amino-acyl groups"/>
    <property type="evidence" value="ECO:0007669"/>
    <property type="project" value="InterPro"/>
</dbReference>
<evidence type="ECO:0000259" key="1">
    <source>
        <dbReference type="PROSITE" id="PS51186"/>
    </source>
</evidence>
<dbReference type="PROSITE" id="PS51186">
    <property type="entry name" value="GNAT"/>
    <property type="match status" value="1"/>
</dbReference>
<reference evidence="2 3" key="1">
    <citation type="submission" date="2016-10" db="EMBL/GenBank/DDBJ databases">
        <authorList>
            <person name="de Groot N.N."/>
        </authorList>
    </citation>
    <scope>NUCLEOTIDE SEQUENCE [LARGE SCALE GENOMIC DNA]</scope>
    <source>
        <strain evidence="2 3">DSM 20678</strain>
    </source>
</reference>
<keyword evidence="2" id="KW-0808">Transferase</keyword>